<protein>
    <submittedName>
        <fullName evidence="4">Flavodoxin family protein</fullName>
    </submittedName>
</protein>
<evidence type="ECO:0000313" key="4">
    <source>
        <dbReference type="EMBL" id="MBJ6726675.1"/>
    </source>
</evidence>
<evidence type="ECO:0000256" key="1">
    <source>
        <dbReference type="ARBA" id="ARBA00022630"/>
    </source>
</evidence>
<keyword evidence="1" id="KW-0285">Flavoprotein</keyword>
<dbReference type="Proteomes" id="UP000636888">
    <property type="component" value="Unassembled WGS sequence"/>
</dbReference>
<dbReference type="AlphaFoldDB" id="A0A8J7M121"/>
<evidence type="ECO:0000313" key="5">
    <source>
        <dbReference type="Proteomes" id="UP000636888"/>
    </source>
</evidence>
<proteinExistence type="predicted"/>
<dbReference type="EMBL" id="JAEMHM010000016">
    <property type="protein sequence ID" value="MBJ6726675.1"/>
    <property type="molecule type" value="Genomic_DNA"/>
</dbReference>
<name>A0A8J7M121_9BACT</name>
<dbReference type="PANTHER" id="PTHR43278:SF2">
    <property type="entry name" value="IRON-SULFUR FLAVOPROTEIN"/>
    <property type="match status" value="1"/>
</dbReference>
<sequence>MKIVTLLGSPRADSHSSAIAQRLNDTAAQLGADTQTFALNKMSYRGCQGCYACKTPLDHCAVKDDLSEALEAVRNADALVLTTPVYYGDVTAQLKGFIDRTFAYLKPDFLTNPAPSRLAPKKLVFIITQGHPDENLYADIYQRNATCFTAIGFTEIHLIRACGVGPGTTIPEAVMQQAEATARALMS</sequence>
<dbReference type="InterPro" id="IPR029039">
    <property type="entry name" value="Flavoprotein-like_sf"/>
</dbReference>
<feature type="domain" description="NADPH-dependent FMN reductase-like" evidence="3">
    <location>
        <begin position="1"/>
        <end position="130"/>
    </location>
</feature>
<keyword evidence="5" id="KW-1185">Reference proteome</keyword>
<gene>
    <name evidence="4" type="ORF">JFN93_18340</name>
</gene>
<evidence type="ECO:0000259" key="3">
    <source>
        <dbReference type="Pfam" id="PF03358"/>
    </source>
</evidence>
<dbReference type="SUPFAM" id="SSF52218">
    <property type="entry name" value="Flavoproteins"/>
    <property type="match status" value="1"/>
</dbReference>
<accession>A0A8J7M121</accession>
<dbReference type="Gene3D" id="3.40.50.360">
    <property type="match status" value="1"/>
</dbReference>
<evidence type="ECO:0000256" key="2">
    <source>
        <dbReference type="ARBA" id="ARBA00022643"/>
    </source>
</evidence>
<reference evidence="4" key="1">
    <citation type="submission" date="2020-12" db="EMBL/GenBank/DDBJ databases">
        <title>Geomonas sp. Red875, isolated from river sediment.</title>
        <authorList>
            <person name="Xu Z."/>
            <person name="Zhang Z."/>
            <person name="Masuda Y."/>
            <person name="Itoh H."/>
            <person name="Senoo K."/>
        </authorList>
    </citation>
    <scope>NUCLEOTIDE SEQUENCE</scope>
    <source>
        <strain evidence="4">Red875</strain>
    </source>
</reference>
<dbReference type="InterPro" id="IPR051796">
    <property type="entry name" value="ISF_SsuE-like"/>
</dbReference>
<dbReference type="PANTHER" id="PTHR43278">
    <property type="entry name" value="NAD(P)H-DEPENDENT FMN-CONTAINING OXIDOREDUCTASE YWQN-RELATED"/>
    <property type="match status" value="1"/>
</dbReference>
<dbReference type="GO" id="GO:0016491">
    <property type="term" value="F:oxidoreductase activity"/>
    <property type="evidence" value="ECO:0007669"/>
    <property type="project" value="InterPro"/>
</dbReference>
<dbReference type="InterPro" id="IPR005025">
    <property type="entry name" value="FMN_Rdtase-like_dom"/>
</dbReference>
<dbReference type="Pfam" id="PF03358">
    <property type="entry name" value="FMN_red"/>
    <property type="match status" value="1"/>
</dbReference>
<dbReference type="RefSeq" id="WP_199385587.1">
    <property type="nucleotide sequence ID" value="NZ_JAEMHM010000016.1"/>
</dbReference>
<comment type="caution">
    <text evidence="4">The sequence shown here is derived from an EMBL/GenBank/DDBJ whole genome shotgun (WGS) entry which is preliminary data.</text>
</comment>
<organism evidence="4 5">
    <name type="scientific">Geomesophilobacter sediminis</name>
    <dbReference type="NCBI Taxonomy" id="2798584"/>
    <lineage>
        <taxon>Bacteria</taxon>
        <taxon>Pseudomonadati</taxon>
        <taxon>Thermodesulfobacteriota</taxon>
        <taxon>Desulfuromonadia</taxon>
        <taxon>Geobacterales</taxon>
        <taxon>Geobacteraceae</taxon>
        <taxon>Geomesophilobacter</taxon>
    </lineage>
</organism>
<keyword evidence="2" id="KW-0288">FMN</keyword>